<protein>
    <recommendedName>
        <fullName evidence="1">diguanylate cyclase</fullName>
        <ecNumber evidence="1">2.7.7.65</ecNumber>
    </recommendedName>
</protein>
<name>E1JX78_SOLFR</name>
<gene>
    <name evidence="5" type="ORF">DesfrDRAFT_2202</name>
</gene>
<dbReference type="InterPro" id="IPR043128">
    <property type="entry name" value="Rev_trsase/Diguanyl_cyclase"/>
</dbReference>
<organism evidence="5 6">
    <name type="scientific">Solidesulfovibrio fructosivorans JJ]</name>
    <dbReference type="NCBI Taxonomy" id="596151"/>
    <lineage>
        <taxon>Bacteria</taxon>
        <taxon>Pseudomonadati</taxon>
        <taxon>Thermodesulfobacteriota</taxon>
        <taxon>Desulfovibrionia</taxon>
        <taxon>Desulfovibrionales</taxon>
        <taxon>Desulfovibrionaceae</taxon>
        <taxon>Solidesulfovibrio</taxon>
    </lineage>
</organism>
<evidence type="ECO:0000259" key="4">
    <source>
        <dbReference type="PROSITE" id="PS50887"/>
    </source>
</evidence>
<dbReference type="PANTHER" id="PTHR45138:SF9">
    <property type="entry name" value="DIGUANYLATE CYCLASE DGCM-RELATED"/>
    <property type="match status" value="1"/>
</dbReference>
<dbReference type="GO" id="GO:0043709">
    <property type="term" value="P:cell adhesion involved in single-species biofilm formation"/>
    <property type="evidence" value="ECO:0007669"/>
    <property type="project" value="TreeGrafter"/>
</dbReference>
<dbReference type="InterPro" id="IPR050469">
    <property type="entry name" value="Diguanylate_Cyclase"/>
</dbReference>
<dbReference type="Proteomes" id="UP000006250">
    <property type="component" value="Unassembled WGS sequence"/>
</dbReference>
<dbReference type="InterPro" id="IPR029787">
    <property type="entry name" value="Nucleotide_cyclase"/>
</dbReference>
<evidence type="ECO:0000313" key="5">
    <source>
        <dbReference type="EMBL" id="EFL51043.1"/>
    </source>
</evidence>
<dbReference type="OrthoDB" id="9812260at2"/>
<dbReference type="GO" id="GO:0052621">
    <property type="term" value="F:diguanylate cyclase activity"/>
    <property type="evidence" value="ECO:0007669"/>
    <property type="project" value="UniProtKB-EC"/>
</dbReference>
<dbReference type="AlphaFoldDB" id="E1JX78"/>
<sequence length="516" mass="55393">MEKNESARIGFRVWLLVLTIFASVPMLLFSIISLGLLLRSQGEVERDRLSRAAASLAGGLERHLAARASMLTTIANSAAAKNGDLRLVYEHAARIVRQYPRFASITLAAETGEIAFSTLQPLGVPLPKSQDMELLRRVLRTGQAHVSGVFEGTITHRKVTVLGVPLVTDAGKRYCLENVLPVVELEAILAQQHLGDAWTSAVLGPAGGIIACHGPRPDAGEAAANSRGNGAFLRDPDEHVCETRAGELVETSLAGVGLWGWTVSVSVPQQSFVAPLRRLLMKISLAAALCLLSAILASFWLARRLSRDVTRLATASAALAAGSPGLDGGVLIREMGEVRACLWAAHEREEQALHDPLTGLAGRARFWDLARELEARAKEDPKLGLAVMFIDLDGFKHVNDHHGHARGDWILQRTAAALCESIRDTDVAGRLGGDEFVVGLIADGGQLRQAAGAIAERIVSRVRNLGYGIGCSIGVSLCRNHPPDLERSLSLADQAMYEAKALGKNRYVLREDTIGG</sequence>
<evidence type="ECO:0000256" key="3">
    <source>
        <dbReference type="SAM" id="Phobius"/>
    </source>
</evidence>
<dbReference type="SMART" id="SM00267">
    <property type="entry name" value="GGDEF"/>
    <property type="match status" value="1"/>
</dbReference>
<proteinExistence type="predicted"/>
<accession>E1JX78</accession>
<dbReference type="Gene3D" id="3.30.70.270">
    <property type="match status" value="1"/>
</dbReference>
<dbReference type="eggNOG" id="COG2199">
    <property type="taxonomic scope" value="Bacteria"/>
</dbReference>
<dbReference type="EC" id="2.7.7.65" evidence="1"/>
<feature type="domain" description="GGDEF" evidence="4">
    <location>
        <begin position="383"/>
        <end position="512"/>
    </location>
</feature>
<dbReference type="PANTHER" id="PTHR45138">
    <property type="entry name" value="REGULATORY COMPONENTS OF SENSORY TRANSDUCTION SYSTEM"/>
    <property type="match status" value="1"/>
</dbReference>
<keyword evidence="3" id="KW-0472">Membrane</keyword>
<reference evidence="5 6" key="1">
    <citation type="submission" date="2010-08" db="EMBL/GenBank/DDBJ databases">
        <title>The draft genome of Desulfovibrio fructosovorans JJ.</title>
        <authorList>
            <consortium name="US DOE Joint Genome Institute (JGI-PGF)"/>
            <person name="Lucas S."/>
            <person name="Copeland A."/>
            <person name="Lapidus A."/>
            <person name="Cheng J.-F."/>
            <person name="Bruce D."/>
            <person name="Goodwin L."/>
            <person name="Pitluck S."/>
            <person name="Land M.L."/>
            <person name="Hauser L."/>
            <person name="Chang Y.-J."/>
            <person name="Jeffries C."/>
            <person name="Wall J.D."/>
            <person name="Stahl D.A."/>
            <person name="Arkin A.P."/>
            <person name="Dehal P."/>
            <person name="Stolyar S.M."/>
            <person name="Hazen T.C."/>
            <person name="Woyke T.J."/>
        </authorList>
    </citation>
    <scope>NUCLEOTIDE SEQUENCE [LARGE SCALE GENOMIC DNA]</scope>
    <source>
        <strain evidence="5 6">JJ</strain>
    </source>
</reference>
<evidence type="ECO:0000256" key="2">
    <source>
        <dbReference type="ARBA" id="ARBA00034247"/>
    </source>
</evidence>
<keyword evidence="3" id="KW-0812">Transmembrane</keyword>
<keyword evidence="3" id="KW-1133">Transmembrane helix</keyword>
<dbReference type="SUPFAM" id="SSF55073">
    <property type="entry name" value="Nucleotide cyclase"/>
    <property type="match status" value="1"/>
</dbReference>
<dbReference type="GO" id="GO:0005886">
    <property type="term" value="C:plasma membrane"/>
    <property type="evidence" value="ECO:0007669"/>
    <property type="project" value="TreeGrafter"/>
</dbReference>
<dbReference type="Pfam" id="PF00990">
    <property type="entry name" value="GGDEF"/>
    <property type="match status" value="1"/>
</dbReference>
<dbReference type="CDD" id="cd18773">
    <property type="entry name" value="PDC1_HK_sensor"/>
    <property type="match status" value="1"/>
</dbReference>
<feature type="transmembrane region" description="Helical" evidence="3">
    <location>
        <begin position="13"/>
        <end position="38"/>
    </location>
</feature>
<comment type="caution">
    <text evidence="5">The sequence shown here is derived from an EMBL/GenBank/DDBJ whole genome shotgun (WGS) entry which is preliminary data.</text>
</comment>
<evidence type="ECO:0000256" key="1">
    <source>
        <dbReference type="ARBA" id="ARBA00012528"/>
    </source>
</evidence>
<dbReference type="GO" id="GO:1902201">
    <property type="term" value="P:negative regulation of bacterial-type flagellum-dependent cell motility"/>
    <property type="evidence" value="ECO:0007669"/>
    <property type="project" value="TreeGrafter"/>
</dbReference>
<dbReference type="RefSeq" id="WP_005993819.1">
    <property type="nucleotide sequence ID" value="NZ_AECZ01000013.1"/>
</dbReference>
<dbReference type="STRING" id="596151.DesfrDRAFT_2202"/>
<dbReference type="PROSITE" id="PS50887">
    <property type="entry name" value="GGDEF"/>
    <property type="match status" value="1"/>
</dbReference>
<dbReference type="CDD" id="cd01949">
    <property type="entry name" value="GGDEF"/>
    <property type="match status" value="1"/>
</dbReference>
<dbReference type="EMBL" id="AECZ01000013">
    <property type="protein sequence ID" value="EFL51043.1"/>
    <property type="molecule type" value="Genomic_DNA"/>
</dbReference>
<keyword evidence="6" id="KW-1185">Reference proteome</keyword>
<dbReference type="Gene3D" id="3.30.450.20">
    <property type="entry name" value="PAS domain"/>
    <property type="match status" value="1"/>
</dbReference>
<evidence type="ECO:0000313" key="6">
    <source>
        <dbReference type="Proteomes" id="UP000006250"/>
    </source>
</evidence>
<dbReference type="InterPro" id="IPR000160">
    <property type="entry name" value="GGDEF_dom"/>
</dbReference>
<comment type="catalytic activity">
    <reaction evidence="2">
        <text>2 GTP = 3',3'-c-di-GMP + 2 diphosphate</text>
        <dbReference type="Rhea" id="RHEA:24898"/>
        <dbReference type="ChEBI" id="CHEBI:33019"/>
        <dbReference type="ChEBI" id="CHEBI:37565"/>
        <dbReference type="ChEBI" id="CHEBI:58805"/>
        <dbReference type="EC" id="2.7.7.65"/>
    </reaction>
</comment>
<feature type="transmembrane region" description="Helical" evidence="3">
    <location>
        <begin position="279"/>
        <end position="302"/>
    </location>
</feature>
<dbReference type="NCBIfam" id="TIGR00254">
    <property type="entry name" value="GGDEF"/>
    <property type="match status" value="1"/>
</dbReference>